<feature type="compositionally biased region" description="Basic and acidic residues" evidence="4">
    <location>
        <begin position="8"/>
        <end position="18"/>
    </location>
</feature>
<comment type="similarity">
    <text evidence="1">Belongs to the 'phage' integrase family.</text>
</comment>
<organism evidence="6">
    <name type="scientific">Nakamurella sp. A5-74</name>
    <dbReference type="NCBI Taxonomy" id="3158264"/>
    <lineage>
        <taxon>Bacteria</taxon>
        <taxon>Bacillati</taxon>
        <taxon>Actinomycetota</taxon>
        <taxon>Actinomycetes</taxon>
        <taxon>Nakamurellales</taxon>
        <taxon>Nakamurellaceae</taxon>
        <taxon>Nakamurella</taxon>
    </lineage>
</organism>
<dbReference type="InterPro" id="IPR010998">
    <property type="entry name" value="Integrase_recombinase_N"/>
</dbReference>
<dbReference type="EMBL" id="CP159218">
    <property type="protein sequence ID" value="XCG64469.1"/>
    <property type="molecule type" value="Genomic_DNA"/>
</dbReference>
<accession>A0AAU8DTE5</accession>
<dbReference type="Gene3D" id="1.10.443.10">
    <property type="entry name" value="Intergrase catalytic core"/>
    <property type="match status" value="1"/>
</dbReference>
<gene>
    <name evidence="6" type="ORF">ABLG96_03780</name>
</gene>
<dbReference type="InterPro" id="IPR050090">
    <property type="entry name" value="Tyrosine_recombinase_XerCD"/>
</dbReference>
<dbReference type="Pfam" id="PF00589">
    <property type="entry name" value="Phage_integrase"/>
    <property type="match status" value="1"/>
</dbReference>
<dbReference type="Gene3D" id="1.10.150.130">
    <property type="match status" value="1"/>
</dbReference>
<dbReference type="RefSeq" id="WP_353650082.1">
    <property type="nucleotide sequence ID" value="NZ_CP159218.1"/>
</dbReference>
<protein>
    <submittedName>
        <fullName evidence="6">Site-specific integrase</fullName>
    </submittedName>
</protein>
<reference evidence="6" key="1">
    <citation type="submission" date="2024-05" db="EMBL/GenBank/DDBJ databases">
        <authorList>
            <person name="Cai S.Y."/>
            <person name="Jin L.M."/>
            <person name="Li H.R."/>
        </authorList>
    </citation>
    <scope>NUCLEOTIDE SEQUENCE</scope>
    <source>
        <strain evidence="6">A5-74</strain>
    </source>
</reference>
<dbReference type="InterPro" id="IPR002104">
    <property type="entry name" value="Integrase_catalytic"/>
</dbReference>
<evidence type="ECO:0000256" key="3">
    <source>
        <dbReference type="ARBA" id="ARBA00023172"/>
    </source>
</evidence>
<dbReference type="PANTHER" id="PTHR30349">
    <property type="entry name" value="PHAGE INTEGRASE-RELATED"/>
    <property type="match status" value="1"/>
</dbReference>
<dbReference type="GO" id="GO:0015074">
    <property type="term" value="P:DNA integration"/>
    <property type="evidence" value="ECO:0007669"/>
    <property type="project" value="InterPro"/>
</dbReference>
<dbReference type="InterPro" id="IPR013762">
    <property type="entry name" value="Integrase-like_cat_sf"/>
</dbReference>
<evidence type="ECO:0000259" key="5">
    <source>
        <dbReference type="PROSITE" id="PS51898"/>
    </source>
</evidence>
<dbReference type="CDD" id="cd01189">
    <property type="entry name" value="INT_ICEBs1_C_like"/>
    <property type="match status" value="1"/>
</dbReference>
<sequence length="390" mass="43068">MQRRNRRGGVEDRWKLRDGTPSAKAGTGKRWRARYVDHNARERERVFDRKVDAESWLDEQTTGLVTGQYVEPKAGHVTLGELGPSWLGRQTHLKPSAFRPLEIAWRLHVEPTWGRARIVDVMHTTVQQWVSDLAAGPVGDDGERKARSATTVQRAYGVLAAVLDDAVKDRRLITNPARGVKLPRKVRREHTYLTHRQVHDLAAAAGDRGPMVLLLAYGGLRWGEAAGLRVRDLDLLRRRISISQNAVEVGSRVELGTPKNHRRRTVPVPAFLAPVLAEQCVGKGREDLVFPGRAGFMRPPRGTGGWFEGARIRAGLPRLTPHDLRHTAASLAVSAGANVKAVQKMLGHASAAMTLDVYADLFDDDLEAVADRLDLAVTAAGILSRTGTQR</sequence>
<feature type="domain" description="Tyr recombinase" evidence="5">
    <location>
        <begin position="188"/>
        <end position="371"/>
    </location>
</feature>
<dbReference type="PANTHER" id="PTHR30349:SF64">
    <property type="entry name" value="PROPHAGE INTEGRASE INTD-RELATED"/>
    <property type="match status" value="1"/>
</dbReference>
<dbReference type="InterPro" id="IPR011010">
    <property type="entry name" value="DNA_brk_join_enz"/>
</dbReference>
<evidence type="ECO:0000256" key="2">
    <source>
        <dbReference type="ARBA" id="ARBA00023125"/>
    </source>
</evidence>
<dbReference type="PROSITE" id="PS51898">
    <property type="entry name" value="TYR_RECOMBINASE"/>
    <property type="match status" value="1"/>
</dbReference>
<evidence type="ECO:0000256" key="1">
    <source>
        <dbReference type="ARBA" id="ARBA00008857"/>
    </source>
</evidence>
<keyword evidence="3" id="KW-0233">DNA recombination</keyword>
<dbReference type="GO" id="GO:0006310">
    <property type="term" value="P:DNA recombination"/>
    <property type="evidence" value="ECO:0007669"/>
    <property type="project" value="UniProtKB-KW"/>
</dbReference>
<keyword evidence="2" id="KW-0238">DNA-binding</keyword>
<dbReference type="AlphaFoldDB" id="A0AAU8DTE5"/>
<feature type="region of interest" description="Disordered" evidence="4">
    <location>
        <begin position="1"/>
        <end position="28"/>
    </location>
</feature>
<dbReference type="GO" id="GO:0003677">
    <property type="term" value="F:DNA binding"/>
    <property type="evidence" value="ECO:0007669"/>
    <property type="project" value="UniProtKB-KW"/>
</dbReference>
<evidence type="ECO:0000256" key="4">
    <source>
        <dbReference type="SAM" id="MobiDB-lite"/>
    </source>
</evidence>
<evidence type="ECO:0000313" key="6">
    <source>
        <dbReference type="EMBL" id="XCG64469.1"/>
    </source>
</evidence>
<proteinExistence type="inferred from homology"/>
<dbReference type="SUPFAM" id="SSF56349">
    <property type="entry name" value="DNA breaking-rejoining enzymes"/>
    <property type="match status" value="1"/>
</dbReference>
<name>A0AAU8DTE5_9ACTN</name>